<evidence type="ECO:0000256" key="4">
    <source>
        <dbReference type="ARBA" id="ARBA00022692"/>
    </source>
</evidence>
<dbReference type="STRING" id="1121395.SAMN02745215_00970"/>
<evidence type="ECO:0000256" key="3">
    <source>
        <dbReference type="ARBA" id="ARBA00022475"/>
    </source>
</evidence>
<evidence type="ECO:0000256" key="5">
    <source>
        <dbReference type="ARBA" id="ARBA00022989"/>
    </source>
</evidence>
<evidence type="ECO:0000256" key="7">
    <source>
        <dbReference type="RuleBase" id="RU363032"/>
    </source>
</evidence>
<dbReference type="SUPFAM" id="SSF161098">
    <property type="entry name" value="MetI-like"/>
    <property type="match status" value="1"/>
</dbReference>
<accession>A0A1M7SJY9</accession>
<dbReference type="Proteomes" id="UP000184010">
    <property type="component" value="Unassembled WGS sequence"/>
</dbReference>
<dbReference type="PROSITE" id="PS50928">
    <property type="entry name" value="ABC_TM1"/>
    <property type="match status" value="1"/>
</dbReference>
<dbReference type="EMBL" id="FRDN01000004">
    <property type="protein sequence ID" value="SHN58749.1"/>
    <property type="molecule type" value="Genomic_DNA"/>
</dbReference>
<feature type="transmembrane region" description="Helical" evidence="7">
    <location>
        <begin position="86"/>
        <end position="107"/>
    </location>
</feature>
<name>A0A1M7SJY9_9FIRM</name>
<dbReference type="RefSeq" id="WP_084078434.1">
    <property type="nucleotide sequence ID" value="NZ_FRDN01000004.1"/>
</dbReference>
<feature type="domain" description="ABC transmembrane type-1" evidence="8">
    <location>
        <begin position="84"/>
        <end position="273"/>
    </location>
</feature>
<evidence type="ECO:0000256" key="6">
    <source>
        <dbReference type="ARBA" id="ARBA00023136"/>
    </source>
</evidence>
<evidence type="ECO:0000256" key="1">
    <source>
        <dbReference type="ARBA" id="ARBA00004651"/>
    </source>
</evidence>
<sequence length="289" mass="31092">MKRIDMKKIGMKRMGLWVLANKSLFFAGVILVLVVICFVFAGALAPHDPMKNNLELRFSGSSPAYPLGTDAYGRCILSRLLFGTRYSVGLAVLIMSIIGLTALPLSMLASYRGGPGEKLLVLAGDISMALPPTVLVLAMIGVLGQGTGTLIFAAVFSYWGWYARMVRSYVLVEKSKGYVPLAVTGGSSTARILFRHILPNILPGLLVLFFLGIGDVMMTVSAFSFLGVALPSGTPEWGAMLNEARSVFLKSPHYAVYPGLCVFLTICGFNLLGEGLRGRLSPFERGEGL</sequence>
<dbReference type="PANTHER" id="PTHR43386">
    <property type="entry name" value="OLIGOPEPTIDE TRANSPORT SYSTEM PERMEASE PROTEIN APPC"/>
    <property type="match status" value="1"/>
</dbReference>
<dbReference type="AlphaFoldDB" id="A0A1M7SJY9"/>
<dbReference type="Pfam" id="PF00528">
    <property type="entry name" value="BPD_transp_1"/>
    <property type="match status" value="1"/>
</dbReference>
<evidence type="ECO:0000256" key="2">
    <source>
        <dbReference type="ARBA" id="ARBA00022448"/>
    </source>
</evidence>
<comment type="similarity">
    <text evidence="7">Belongs to the binding-protein-dependent transport system permease family.</text>
</comment>
<dbReference type="InterPro" id="IPR000515">
    <property type="entry name" value="MetI-like"/>
</dbReference>
<dbReference type="GO" id="GO:0005886">
    <property type="term" value="C:plasma membrane"/>
    <property type="evidence" value="ECO:0007669"/>
    <property type="project" value="UniProtKB-SubCell"/>
</dbReference>
<dbReference type="Gene3D" id="1.10.3720.10">
    <property type="entry name" value="MetI-like"/>
    <property type="match status" value="1"/>
</dbReference>
<dbReference type="CDD" id="cd06261">
    <property type="entry name" value="TM_PBP2"/>
    <property type="match status" value="1"/>
</dbReference>
<keyword evidence="4 7" id="KW-0812">Transmembrane</keyword>
<dbReference type="GO" id="GO:0055085">
    <property type="term" value="P:transmembrane transport"/>
    <property type="evidence" value="ECO:0007669"/>
    <property type="project" value="InterPro"/>
</dbReference>
<reference evidence="10" key="1">
    <citation type="submission" date="2016-12" db="EMBL/GenBank/DDBJ databases">
        <authorList>
            <person name="Varghese N."/>
            <person name="Submissions S."/>
        </authorList>
    </citation>
    <scope>NUCLEOTIDE SEQUENCE [LARGE SCALE GENOMIC DNA]</scope>
    <source>
        <strain evidence="10">DSM 11544</strain>
    </source>
</reference>
<proteinExistence type="inferred from homology"/>
<dbReference type="InterPro" id="IPR050366">
    <property type="entry name" value="BP-dependent_transpt_permease"/>
</dbReference>
<comment type="subcellular location">
    <subcellularLocation>
        <location evidence="1 7">Cell membrane</location>
        <topology evidence="1 7">Multi-pass membrane protein</topology>
    </subcellularLocation>
</comment>
<evidence type="ECO:0000313" key="9">
    <source>
        <dbReference type="EMBL" id="SHN58749.1"/>
    </source>
</evidence>
<keyword evidence="6 7" id="KW-0472">Membrane</keyword>
<protein>
    <submittedName>
        <fullName evidence="9">Nickel transport system permease protein</fullName>
    </submittedName>
</protein>
<dbReference type="PANTHER" id="PTHR43386:SF1">
    <property type="entry name" value="D,D-DIPEPTIDE TRANSPORT SYSTEM PERMEASE PROTEIN DDPC-RELATED"/>
    <property type="match status" value="1"/>
</dbReference>
<dbReference type="InterPro" id="IPR035906">
    <property type="entry name" value="MetI-like_sf"/>
</dbReference>
<keyword evidence="3" id="KW-1003">Cell membrane</keyword>
<evidence type="ECO:0000259" key="8">
    <source>
        <dbReference type="PROSITE" id="PS50928"/>
    </source>
</evidence>
<gene>
    <name evidence="9" type="ORF">SAMN02745215_00970</name>
</gene>
<feature type="transmembrane region" description="Helical" evidence="7">
    <location>
        <begin position="201"/>
        <end position="234"/>
    </location>
</feature>
<keyword evidence="5 7" id="KW-1133">Transmembrane helix</keyword>
<feature type="transmembrane region" description="Helical" evidence="7">
    <location>
        <begin position="254"/>
        <end position="272"/>
    </location>
</feature>
<keyword evidence="10" id="KW-1185">Reference proteome</keyword>
<evidence type="ECO:0000313" key="10">
    <source>
        <dbReference type="Proteomes" id="UP000184010"/>
    </source>
</evidence>
<keyword evidence="2 7" id="KW-0813">Transport</keyword>
<feature type="transmembrane region" description="Helical" evidence="7">
    <location>
        <begin position="119"/>
        <end position="143"/>
    </location>
</feature>
<feature type="transmembrane region" description="Helical" evidence="7">
    <location>
        <begin position="149"/>
        <end position="166"/>
    </location>
</feature>
<organism evidence="9 10">
    <name type="scientific">Desulfitobacterium chlororespirans DSM 11544</name>
    <dbReference type="NCBI Taxonomy" id="1121395"/>
    <lineage>
        <taxon>Bacteria</taxon>
        <taxon>Bacillati</taxon>
        <taxon>Bacillota</taxon>
        <taxon>Clostridia</taxon>
        <taxon>Eubacteriales</taxon>
        <taxon>Desulfitobacteriaceae</taxon>
        <taxon>Desulfitobacterium</taxon>
    </lineage>
</organism>